<organism evidence="1 2">
    <name type="scientific">Raoultibacter massiliensis</name>
    <dbReference type="NCBI Taxonomy" id="1852371"/>
    <lineage>
        <taxon>Bacteria</taxon>
        <taxon>Bacillati</taxon>
        <taxon>Actinomycetota</taxon>
        <taxon>Coriobacteriia</taxon>
        <taxon>Eggerthellales</taxon>
        <taxon>Eggerthellaceae</taxon>
        <taxon>Raoultibacter</taxon>
    </lineage>
</organism>
<comment type="caution">
    <text evidence="1">The sequence shown here is derived from an EMBL/GenBank/DDBJ whole genome shotgun (WGS) entry which is preliminary data.</text>
</comment>
<keyword evidence="2" id="KW-1185">Reference proteome</keyword>
<gene>
    <name evidence="1" type="ORF">AAA083_12500</name>
</gene>
<sequence>MATEEDILTEIERCGRLTPEQENILYNISLKQDELGREPVNMLLSKVRGSSVYEPMIEREFLTYDVFNHGSRHEIACLYVTLKGLRYCIMFADELSRRRKLNPAGAPWQTVAAGAEV</sequence>
<evidence type="ECO:0000313" key="1">
    <source>
        <dbReference type="EMBL" id="MEQ3363797.1"/>
    </source>
</evidence>
<reference evidence="1 2" key="1">
    <citation type="submission" date="2024-04" db="EMBL/GenBank/DDBJ databases">
        <title>Human intestinal bacterial collection.</title>
        <authorList>
            <person name="Pauvert C."/>
            <person name="Hitch T.C.A."/>
            <person name="Clavel T."/>
        </authorList>
    </citation>
    <scope>NUCLEOTIDE SEQUENCE [LARGE SCALE GENOMIC DNA]</scope>
    <source>
        <strain evidence="1 2">CLA-KB-H42</strain>
    </source>
</reference>
<dbReference type="EMBL" id="JBBNOP010000012">
    <property type="protein sequence ID" value="MEQ3363797.1"/>
    <property type="molecule type" value="Genomic_DNA"/>
</dbReference>
<dbReference type="Proteomes" id="UP001487305">
    <property type="component" value="Unassembled WGS sequence"/>
</dbReference>
<accession>A0ABV1JI85</accession>
<protein>
    <submittedName>
        <fullName evidence="1">Uncharacterized protein</fullName>
    </submittedName>
</protein>
<dbReference type="RefSeq" id="WP_102375219.1">
    <property type="nucleotide sequence ID" value="NZ_JBBNOP010000012.1"/>
</dbReference>
<evidence type="ECO:0000313" key="2">
    <source>
        <dbReference type="Proteomes" id="UP001487305"/>
    </source>
</evidence>
<name>A0ABV1JI85_9ACTN</name>
<proteinExistence type="predicted"/>